<proteinExistence type="predicted"/>
<dbReference type="EMBL" id="CAJNNV010024866">
    <property type="protein sequence ID" value="CAE8610927.1"/>
    <property type="molecule type" value="Genomic_DNA"/>
</dbReference>
<evidence type="ECO:0000313" key="2">
    <source>
        <dbReference type="EMBL" id="CAE8610927.1"/>
    </source>
</evidence>
<gene>
    <name evidence="2" type="ORF">PGLA1383_LOCUS28737</name>
</gene>
<dbReference type="AlphaFoldDB" id="A0A813FCF1"/>
<dbReference type="Proteomes" id="UP000654075">
    <property type="component" value="Unassembled WGS sequence"/>
</dbReference>
<feature type="signal peptide" evidence="1">
    <location>
        <begin position="1"/>
        <end position="24"/>
    </location>
</feature>
<reference evidence="2" key="1">
    <citation type="submission" date="2021-02" db="EMBL/GenBank/DDBJ databases">
        <authorList>
            <person name="Dougan E. K."/>
            <person name="Rhodes N."/>
            <person name="Thang M."/>
            <person name="Chan C."/>
        </authorList>
    </citation>
    <scope>NUCLEOTIDE SEQUENCE</scope>
</reference>
<organism evidence="2 3">
    <name type="scientific">Polarella glacialis</name>
    <name type="common">Dinoflagellate</name>
    <dbReference type="NCBI Taxonomy" id="89957"/>
    <lineage>
        <taxon>Eukaryota</taxon>
        <taxon>Sar</taxon>
        <taxon>Alveolata</taxon>
        <taxon>Dinophyceae</taxon>
        <taxon>Suessiales</taxon>
        <taxon>Suessiaceae</taxon>
        <taxon>Polarella</taxon>
    </lineage>
</organism>
<keyword evidence="1" id="KW-0732">Signal</keyword>
<keyword evidence="3" id="KW-1185">Reference proteome</keyword>
<sequence>MSRPLWGYARFVLHVFTVAHPLVAENVAVLPARLDCTLSALSVESPLVGGEAFACPPYFQAQTCCPQSEVEKVWDKVEDILQFVTRVLDDQGQDLQAAEQEEEAGVLLQSDGSVCAEYQLRLFSSRLKSYRAARQASEKGLEILQGSTMHLLCAACFVSSNPLKIAQVDNFTKAALLSLQDRMGAIFTEQLKADQPPDPSCALHYVQALTEGHMFPAWGRFAPEMSFAENVSLTTAFSTWMDRVLHSIVELPGSMLFQRTLLKLAFFYAGRPDSDAFALLHGPLAPLESSPSISLRPSAENMEADWNRLQEEQEGRWRVCPSGQHRLLVFVRQAAVTDALMTCRGHLEAAASWGVQWVVSSAGHVEALGKGRSRSDQGSGKTHGITWRRFEVRNKDLFAATVCSGTPTWVADFEALECDKAASWLERFVSAPEQTDLQPSSWPRGVRPSRPQAVVPETWPPRAFHEYLQAQAAFSSELKKGGPPPARRKVLIYACTAMSFCGGHGDRLNGMLGAFAVALLSGRFFYIDSQRPVPLSLVLRPREGGPDWRLFGTHAVLSAGANFNDNLAAFEEDPSWLLDSQSEVLRLVSNQRLTAAALAASPRQAEALGLSSQPKLHAHLFQTLFEPSPALLRRLAARRLPEGRRIGVHFRAGDQMPNQWKDPPRHSLQELDEFLDCANSLEKSLGWDATILLFADTDKVLELPRVQELMASGKLVWPAVGDSIVHLDRSPATLSVRGLLGTWADWWTLAFDVDALVLCHSGFGATALDIGPLRPAAMGKGCVPAEGSMG</sequence>
<accession>A0A813FCF1</accession>
<evidence type="ECO:0000313" key="3">
    <source>
        <dbReference type="Proteomes" id="UP000654075"/>
    </source>
</evidence>
<name>A0A813FCF1_POLGL</name>
<feature type="chain" id="PRO_5032859886" evidence="1">
    <location>
        <begin position="25"/>
        <end position="790"/>
    </location>
</feature>
<dbReference type="OrthoDB" id="428346at2759"/>
<evidence type="ECO:0000256" key="1">
    <source>
        <dbReference type="SAM" id="SignalP"/>
    </source>
</evidence>
<comment type="caution">
    <text evidence="2">The sequence shown here is derived from an EMBL/GenBank/DDBJ whole genome shotgun (WGS) entry which is preliminary data.</text>
</comment>
<protein>
    <submittedName>
        <fullName evidence="2">Uncharacterized protein</fullName>
    </submittedName>
</protein>